<dbReference type="EMBL" id="JAPDDS010000007">
    <property type="protein sequence ID" value="MCW1885786.1"/>
    <property type="molecule type" value="Genomic_DNA"/>
</dbReference>
<dbReference type="SUPFAM" id="SSF82866">
    <property type="entry name" value="Multidrug efflux transporter AcrB transmembrane domain"/>
    <property type="match status" value="2"/>
</dbReference>
<feature type="transmembrane region" description="Helical" evidence="10">
    <location>
        <begin position="366"/>
        <end position="386"/>
    </location>
</feature>
<keyword evidence="8 10" id="KW-0472">Membrane</keyword>
<dbReference type="NCBIfam" id="TIGR00915">
    <property type="entry name" value="2A0602"/>
    <property type="match status" value="1"/>
</dbReference>
<feature type="transmembrane region" description="Helical" evidence="10">
    <location>
        <begin position="12"/>
        <end position="32"/>
    </location>
</feature>
<dbReference type="PRINTS" id="PR00702">
    <property type="entry name" value="ACRIFLAVINRP"/>
</dbReference>
<dbReference type="Pfam" id="PF00873">
    <property type="entry name" value="ACR_tran"/>
    <property type="match status" value="1"/>
</dbReference>
<keyword evidence="5" id="KW-0997">Cell inner membrane</keyword>
<evidence type="ECO:0000256" key="6">
    <source>
        <dbReference type="ARBA" id="ARBA00022692"/>
    </source>
</evidence>
<accession>A0ABT3FRC8</accession>
<dbReference type="PANTHER" id="PTHR32063">
    <property type="match status" value="1"/>
</dbReference>
<dbReference type="Gene3D" id="3.30.70.1430">
    <property type="entry name" value="Multidrug efflux transporter AcrB pore domain"/>
    <property type="match status" value="2"/>
</dbReference>
<feature type="transmembrane region" description="Helical" evidence="10">
    <location>
        <begin position="895"/>
        <end position="915"/>
    </location>
</feature>
<evidence type="ECO:0000256" key="2">
    <source>
        <dbReference type="ARBA" id="ARBA00010942"/>
    </source>
</evidence>
<gene>
    <name evidence="11" type="ORF">OKA04_13680</name>
</gene>
<dbReference type="SUPFAM" id="SSF82693">
    <property type="entry name" value="Multidrug efflux transporter AcrB pore domain, PN1, PN2, PC1 and PC2 subdomains"/>
    <property type="match status" value="3"/>
</dbReference>
<feature type="compositionally biased region" description="Polar residues" evidence="9">
    <location>
        <begin position="1036"/>
        <end position="1053"/>
    </location>
</feature>
<comment type="similarity">
    <text evidence="2">Belongs to the resistance-nodulation-cell division (RND) (TC 2.A.6) family.</text>
</comment>
<keyword evidence="4" id="KW-1003">Cell membrane</keyword>
<feature type="transmembrane region" description="Helical" evidence="10">
    <location>
        <begin position="392"/>
        <end position="413"/>
    </location>
</feature>
<feature type="region of interest" description="Disordered" evidence="9">
    <location>
        <begin position="1033"/>
        <end position="1053"/>
    </location>
</feature>
<evidence type="ECO:0000256" key="4">
    <source>
        <dbReference type="ARBA" id="ARBA00022475"/>
    </source>
</evidence>
<dbReference type="Proteomes" id="UP001207930">
    <property type="component" value="Unassembled WGS sequence"/>
</dbReference>
<feature type="transmembrane region" description="Helical" evidence="10">
    <location>
        <begin position="998"/>
        <end position="1024"/>
    </location>
</feature>
<evidence type="ECO:0000256" key="1">
    <source>
        <dbReference type="ARBA" id="ARBA00004429"/>
    </source>
</evidence>
<feature type="transmembrane region" description="Helical" evidence="10">
    <location>
        <begin position="537"/>
        <end position="555"/>
    </location>
</feature>
<dbReference type="InterPro" id="IPR001036">
    <property type="entry name" value="Acrflvin-R"/>
</dbReference>
<dbReference type="Gene3D" id="1.20.1640.10">
    <property type="entry name" value="Multidrug efflux transporter AcrB transmembrane domain"/>
    <property type="match status" value="2"/>
</dbReference>
<evidence type="ECO:0000256" key="3">
    <source>
        <dbReference type="ARBA" id="ARBA00022448"/>
    </source>
</evidence>
<feature type="transmembrane region" description="Helical" evidence="10">
    <location>
        <begin position="339"/>
        <end position="359"/>
    </location>
</feature>
<reference evidence="11 12" key="1">
    <citation type="submission" date="2022-10" db="EMBL/GenBank/DDBJ databases">
        <title>Luteolibacter flavescens strain MCCC 1K03193, whole genome shotgun sequencing project.</title>
        <authorList>
            <person name="Zhao G."/>
            <person name="Shen L."/>
        </authorList>
    </citation>
    <scope>NUCLEOTIDE SEQUENCE [LARGE SCALE GENOMIC DNA]</scope>
    <source>
        <strain evidence="11 12">MCCC 1K03193</strain>
    </source>
</reference>
<organism evidence="11 12">
    <name type="scientific">Luteolibacter flavescens</name>
    <dbReference type="NCBI Taxonomy" id="1859460"/>
    <lineage>
        <taxon>Bacteria</taxon>
        <taxon>Pseudomonadati</taxon>
        <taxon>Verrucomicrobiota</taxon>
        <taxon>Verrucomicrobiia</taxon>
        <taxon>Verrucomicrobiales</taxon>
        <taxon>Verrucomicrobiaceae</taxon>
        <taxon>Luteolibacter</taxon>
    </lineage>
</organism>
<keyword evidence="3" id="KW-0813">Transport</keyword>
<evidence type="ECO:0000256" key="7">
    <source>
        <dbReference type="ARBA" id="ARBA00022989"/>
    </source>
</evidence>
<sequence>MAHFFIDRPVFAWVVSILIVMIGIISITQLPVAQYPQVAPPSISITANYAGASAETLTDTVTSVIEQQLNGIDNLLYMSSASDANGSATITLYFEPGTDADVAQVQVQNKVQLATPSLPQTVQQQGVVVAKATRNFMMFVALSSEDGSMDATALGNYLAANVLDPLRRVEGVGEVVQFGTQYAMRIWLDPDKLVSYNLTAGDVNSAIQTQNAQVPVGQLGSLPAVPGQQLNIILQGRASLREAEQFENIVLRVNTDGSRVYLRDVARVEMGGQDYSTSARIDGSPASAAAVKLAPTGNAMDAADQVRAEIKRLEQFFPPGVKVTYPMDTSAFVKISVEGVIKTLVEAIVLVFLVMYLFLQNFRATLIPTLVVPVALLGTCALMAAFGFSLNVLTMFGMVLAIGILVDDAIVVVENVERIMTEEGLPAKEATRKAMTQITGALIGITLVLTAVFIPMAFFGGSVGTIYRQFTMAMVSCMLFSVFLALSLTPALCATMLKQVEAGHHHAKGGFFGWFNRTFDSTTNYYQGIVKGWLKHAWTGLVALAGVTVLVGYLYNKMPSSFLPEEDQGYFLALVSLPDGATDERTRDVLLEAEKFFAQQEEIENYFTVAGFSFTGKAQNSGLAFLRLKPWDQRKGKEHNVQAIIQRSLMGLGGIKDAVVFPLNPAAIPELGNSSGFDFWLQDVGGVGHEALMAARDQLLGMAAQNDVLAGVRPQGLNDTAQMKIEIDQDKASALGITPGDVNTVMQTSFGSSYVNNFVNGTRVQRVIVQLDAMFRMKPDDLGNVYVRNNQGKMVPLSAFTRTDWSFGSPQLQRYDGLPAVNIVGSAKPGLSSGQAMDEMEKLAGQLPAGIGFSWSGQSLEEQISGNQAPMLYAVSLAIVFLCLAALYESWSIPAAVIMVVPLGIVGALAAVFARDLPNDVYFKVGLLTTVGLSTKNAILIIEFALDLEKEGKGLIEATLEAVKLRLRPILMTSMAFVLGVMPLVISSGAGSASQNAIGTGVAGGMVSGTVLAVFLVPLFYVVIRRLTKGKVTAKNPESNSGEKPQNTELSHA</sequence>
<dbReference type="RefSeq" id="WP_264501743.1">
    <property type="nucleotide sequence ID" value="NZ_JAPDDS010000007.1"/>
</dbReference>
<keyword evidence="12" id="KW-1185">Reference proteome</keyword>
<proteinExistence type="inferred from homology"/>
<comment type="subcellular location">
    <subcellularLocation>
        <location evidence="1">Cell inner membrane</location>
        <topology evidence="1">Multi-pass membrane protein</topology>
    </subcellularLocation>
</comment>
<comment type="caution">
    <text evidence="11">The sequence shown here is derived from an EMBL/GenBank/DDBJ whole genome shotgun (WGS) entry which is preliminary data.</text>
</comment>
<evidence type="ECO:0000256" key="10">
    <source>
        <dbReference type="SAM" id="Phobius"/>
    </source>
</evidence>
<dbReference type="InterPro" id="IPR004764">
    <property type="entry name" value="MdtF-like"/>
</dbReference>
<dbReference type="Gene3D" id="3.30.2090.10">
    <property type="entry name" value="Multidrug efflux transporter AcrB TolC docking domain, DN and DC subdomains"/>
    <property type="match status" value="2"/>
</dbReference>
<evidence type="ECO:0000256" key="5">
    <source>
        <dbReference type="ARBA" id="ARBA00022519"/>
    </source>
</evidence>
<protein>
    <submittedName>
        <fullName evidence="11">Efflux RND transporter permease subunit</fullName>
    </submittedName>
</protein>
<evidence type="ECO:0000313" key="11">
    <source>
        <dbReference type="EMBL" id="MCW1885786.1"/>
    </source>
</evidence>
<feature type="transmembrane region" description="Helical" evidence="10">
    <location>
        <begin position="434"/>
        <end position="458"/>
    </location>
</feature>
<feature type="transmembrane region" description="Helical" evidence="10">
    <location>
        <begin position="967"/>
        <end position="986"/>
    </location>
</feature>
<dbReference type="Gene3D" id="3.30.70.1440">
    <property type="entry name" value="Multidrug efflux transporter AcrB pore domain"/>
    <property type="match status" value="1"/>
</dbReference>
<feature type="transmembrane region" description="Helical" evidence="10">
    <location>
        <begin position="470"/>
        <end position="489"/>
    </location>
</feature>
<dbReference type="PANTHER" id="PTHR32063:SF13">
    <property type="entry name" value="MULTIDRUG EFFLUX PUMP SUBUNIT ACRB-RELATED"/>
    <property type="match status" value="1"/>
</dbReference>
<dbReference type="InterPro" id="IPR027463">
    <property type="entry name" value="AcrB_DN_DC_subdom"/>
</dbReference>
<evidence type="ECO:0000313" key="12">
    <source>
        <dbReference type="Proteomes" id="UP001207930"/>
    </source>
</evidence>
<name>A0ABT3FRC8_9BACT</name>
<keyword evidence="6 10" id="KW-0812">Transmembrane</keyword>
<dbReference type="NCBIfam" id="NF000282">
    <property type="entry name" value="RND_permease_1"/>
    <property type="match status" value="1"/>
</dbReference>
<keyword evidence="7 10" id="KW-1133">Transmembrane helix</keyword>
<evidence type="ECO:0000256" key="8">
    <source>
        <dbReference type="ARBA" id="ARBA00023136"/>
    </source>
</evidence>
<evidence type="ECO:0000256" key="9">
    <source>
        <dbReference type="SAM" id="MobiDB-lite"/>
    </source>
</evidence>
<dbReference type="Gene3D" id="3.30.70.1320">
    <property type="entry name" value="Multidrug efflux transporter AcrB pore domain like"/>
    <property type="match status" value="1"/>
</dbReference>
<dbReference type="SUPFAM" id="SSF82714">
    <property type="entry name" value="Multidrug efflux transporter AcrB TolC docking domain, DN and DC subdomains"/>
    <property type="match status" value="2"/>
</dbReference>